<dbReference type="EMBL" id="OU963866">
    <property type="protein sequence ID" value="CAH0390667.1"/>
    <property type="molecule type" value="Genomic_DNA"/>
</dbReference>
<feature type="compositionally biased region" description="Basic and acidic residues" evidence="1">
    <location>
        <begin position="15"/>
        <end position="82"/>
    </location>
</feature>
<dbReference type="Proteomes" id="UP001152759">
    <property type="component" value="Chromosome 5"/>
</dbReference>
<dbReference type="KEGG" id="btab:109040725"/>
<reference evidence="2" key="2">
    <citation type="submission" date="2021-12" db="EMBL/GenBank/DDBJ databases">
        <authorList>
            <person name="King R."/>
        </authorList>
    </citation>
    <scope>NUCLEOTIDE SEQUENCE</scope>
</reference>
<name>A0A7S5HGL8_BEMTA</name>
<feature type="compositionally biased region" description="Low complexity" evidence="1">
    <location>
        <begin position="1"/>
        <end position="14"/>
    </location>
</feature>
<dbReference type="AlphaFoldDB" id="A0A7S5HGL8"/>
<keyword evidence="4" id="KW-1185">Reference proteome</keyword>
<feature type="compositionally biased region" description="Basic and acidic residues" evidence="1">
    <location>
        <begin position="103"/>
        <end position="121"/>
    </location>
</feature>
<organism evidence="3">
    <name type="scientific">Bemisia tabaci</name>
    <name type="common">Sweetpotato whitefly</name>
    <name type="synonym">Aleurodes tabaci</name>
    <dbReference type="NCBI Taxonomy" id="7038"/>
    <lineage>
        <taxon>Eukaryota</taxon>
        <taxon>Metazoa</taxon>
        <taxon>Ecdysozoa</taxon>
        <taxon>Arthropoda</taxon>
        <taxon>Hexapoda</taxon>
        <taxon>Insecta</taxon>
        <taxon>Pterygota</taxon>
        <taxon>Neoptera</taxon>
        <taxon>Paraneoptera</taxon>
        <taxon>Hemiptera</taxon>
        <taxon>Sternorrhyncha</taxon>
        <taxon>Aleyrodoidea</taxon>
        <taxon>Aleyrodidae</taxon>
        <taxon>Aleyrodinae</taxon>
        <taxon>Bemisia</taxon>
    </lineage>
</organism>
<dbReference type="EMBL" id="MN738023">
    <property type="protein sequence ID" value="QHB15560.1"/>
    <property type="molecule type" value="mRNA"/>
</dbReference>
<sequence length="151" mass="16349">MAATAETVPETVAAPEKETEQKEEVSKSDVKEVKDEEPKEVAEEKNGHSESDEGKKNGVAKAEEEKTNGITKNDEEKNHTEKTNGTTEENESEEVSDACPVKRKSEAADIPDSKVSEEDAVSCEKKAKIEEKLAAAKGEEVLNSEEAEATA</sequence>
<evidence type="ECO:0000313" key="4">
    <source>
        <dbReference type="Proteomes" id="UP001152759"/>
    </source>
</evidence>
<protein>
    <submittedName>
        <fullName evidence="3">Gelsolin-related protein</fullName>
    </submittedName>
</protein>
<accession>A0A7S5HGL8</accession>
<proteinExistence type="evidence at transcript level"/>
<reference evidence="3" key="1">
    <citation type="submission" date="2019-11" db="EMBL/GenBank/DDBJ databases">
        <title>Identification of Saliva Proteins of the Whitefly Bemisia tabaci by Transcriptome and LC-MS/MS Analyses.</title>
        <authorList>
            <person name="Huang H.-J."/>
        </authorList>
    </citation>
    <scope>NUCLEOTIDE SEQUENCE</scope>
</reference>
<evidence type="ECO:0000313" key="2">
    <source>
        <dbReference type="EMBL" id="CAH0390667.1"/>
    </source>
</evidence>
<evidence type="ECO:0000256" key="1">
    <source>
        <dbReference type="SAM" id="MobiDB-lite"/>
    </source>
</evidence>
<gene>
    <name evidence="2" type="ORF">BEMITA_LOCUS9370</name>
</gene>
<feature type="region of interest" description="Disordered" evidence="1">
    <location>
        <begin position="1"/>
        <end position="121"/>
    </location>
</feature>
<evidence type="ECO:0000313" key="3">
    <source>
        <dbReference type="EMBL" id="QHB15560.1"/>
    </source>
</evidence>